<dbReference type="EMBL" id="JNVN01004713">
    <property type="protein sequence ID" value="KHJ30227.1"/>
    <property type="molecule type" value="Genomic_DNA"/>
</dbReference>
<keyword evidence="2" id="KW-1185">Reference proteome</keyword>
<dbReference type="HOGENOM" id="CLU_1533713_0_0_1"/>
<dbReference type="AlphaFoldDB" id="A0A0B1NV49"/>
<accession>A0A0B1NV49</accession>
<evidence type="ECO:0000313" key="2">
    <source>
        <dbReference type="Proteomes" id="UP000030854"/>
    </source>
</evidence>
<evidence type="ECO:0000313" key="1">
    <source>
        <dbReference type="EMBL" id="KHJ30227.1"/>
    </source>
</evidence>
<organism evidence="1 2">
    <name type="scientific">Uncinula necator</name>
    <name type="common">Grape powdery mildew</name>
    <dbReference type="NCBI Taxonomy" id="52586"/>
    <lineage>
        <taxon>Eukaryota</taxon>
        <taxon>Fungi</taxon>
        <taxon>Dikarya</taxon>
        <taxon>Ascomycota</taxon>
        <taxon>Pezizomycotina</taxon>
        <taxon>Leotiomycetes</taxon>
        <taxon>Erysiphales</taxon>
        <taxon>Erysiphaceae</taxon>
        <taxon>Erysiphe</taxon>
    </lineage>
</organism>
<gene>
    <name evidence="1" type="ORF">EV44_g3612</name>
</gene>
<reference evidence="1 2" key="1">
    <citation type="journal article" date="2014" name="BMC Genomics">
        <title>Adaptive genomic structural variation in the grape powdery mildew pathogen, Erysiphe necator.</title>
        <authorList>
            <person name="Jones L."/>
            <person name="Riaz S."/>
            <person name="Morales-Cruz A."/>
            <person name="Amrine K.C."/>
            <person name="McGuire B."/>
            <person name="Gubler W.D."/>
            <person name="Walker M.A."/>
            <person name="Cantu D."/>
        </authorList>
    </citation>
    <scope>NUCLEOTIDE SEQUENCE [LARGE SCALE GENOMIC DNA]</scope>
    <source>
        <strain evidence="2">c</strain>
    </source>
</reference>
<sequence length="175" mass="19782">MHVRDVVGSQLCQLVPLGGTRRLDGATGLRICLPSVFFVRDCRFNGDGGDAIGEGEMDIGGIGGIGGGLLLDPHSTINFLNIFYKTFLPDYPQSAYLIQFPNPYHTQISPNELLVILATKVEQLLGFRDLLMRDWIRTQENFEKLNNFWKAAVENNMLEEMHGQYIYEIKMENLN</sequence>
<dbReference type="Proteomes" id="UP000030854">
    <property type="component" value="Unassembled WGS sequence"/>
</dbReference>
<comment type="caution">
    <text evidence="1">The sequence shown here is derived from an EMBL/GenBank/DDBJ whole genome shotgun (WGS) entry which is preliminary data.</text>
</comment>
<proteinExistence type="predicted"/>
<protein>
    <submittedName>
        <fullName evidence="1">Uncharacterized protein</fullName>
    </submittedName>
</protein>
<name>A0A0B1NV49_UNCNE</name>